<proteinExistence type="predicted"/>
<evidence type="ECO:0008006" key="3">
    <source>
        <dbReference type="Google" id="ProtNLM"/>
    </source>
</evidence>
<evidence type="ECO:0000313" key="2">
    <source>
        <dbReference type="Proteomes" id="UP000799330"/>
    </source>
</evidence>
<sequence length="253" mass="29041">MSEKSLLDEIANCHYARQCLEDSAAENPCRKIVEYQNTLGITKFHIPEPWSGQIEKAPILFLSSNPSISCDEVYPNWDWSSTEVYDYFNNRFGGGDKNWIISGTKSLQIDGTYSRATRFWAEVKKRSIELLHRDVIPGLDYALTEIVHCKSRKQMGVKQSQEQCVQAYLRRILELAKARVIVVLGVPARKAIQKEFEIPPEKFLSEPIEIGGHQRLFTFLPHPNARRCRSFAKCLQHNELEKLRDALATESIT</sequence>
<dbReference type="Gene3D" id="3.40.470.10">
    <property type="entry name" value="Uracil-DNA glycosylase-like domain"/>
    <property type="match status" value="1"/>
</dbReference>
<protein>
    <recommendedName>
        <fullName evidence="3">Uracil-DNA glycosylase-like domain-containing protein</fullName>
    </recommendedName>
</protein>
<accession>A0A966G2G7</accession>
<name>A0A966G2G7_MICAE</name>
<reference evidence="1" key="1">
    <citation type="journal article" date="2019" name="Mol. Ecol.">
        <title>Genome evolution and host-microbiome shifts correspond with intraspecific niche divergence within harmful algal bloom-forming Microcystis aeruginosa.</title>
        <authorList>
            <person name="Jackrel S.L."/>
            <person name="White J.D."/>
            <person name="Evans J.T."/>
            <person name="Buffin K."/>
            <person name="Hayden K."/>
            <person name="Sarnelle O."/>
            <person name="Denef V.J."/>
        </authorList>
    </citation>
    <scope>NUCLEOTIDE SEQUENCE</scope>
    <source>
        <strain evidence="1">G11-04</strain>
    </source>
</reference>
<dbReference type="Proteomes" id="UP000799330">
    <property type="component" value="Unassembled WGS sequence"/>
</dbReference>
<dbReference type="SUPFAM" id="SSF52141">
    <property type="entry name" value="Uracil-DNA glycosylase-like"/>
    <property type="match status" value="1"/>
</dbReference>
<dbReference type="EMBL" id="JAADAI010000376">
    <property type="protein sequence ID" value="NCS59164.1"/>
    <property type="molecule type" value="Genomic_DNA"/>
</dbReference>
<organism evidence="1 2">
    <name type="scientific">Microcystis aeruginosa G11-04</name>
    <dbReference type="NCBI Taxonomy" id="2685956"/>
    <lineage>
        <taxon>Bacteria</taxon>
        <taxon>Bacillati</taxon>
        <taxon>Cyanobacteriota</taxon>
        <taxon>Cyanophyceae</taxon>
        <taxon>Oscillatoriophycideae</taxon>
        <taxon>Chroococcales</taxon>
        <taxon>Microcystaceae</taxon>
        <taxon>Microcystis</taxon>
    </lineage>
</organism>
<dbReference type="InterPro" id="IPR036895">
    <property type="entry name" value="Uracil-DNA_glycosylase-like_sf"/>
</dbReference>
<comment type="caution">
    <text evidence="1">The sequence shown here is derived from an EMBL/GenBank/DDBJ whole genome shotgun (WGS) entry which is preliminary data.</text>
</comment>
<evidence type="ECO:0000313" key="1">
    <source>
        <dbReference type="EMBL" id="NCS59164.1"/>
    </source>
</evidence>
<gene>
    <name evidence="1" type="ORF">GPJ16_20835</name>
</gene>
<dbReference type="AlphaFoldDB" id="A0A966G2G7"/>